<sequence>MKYSIRGNLNTDDGSRLIVDTINSYELWKLDQRQIEDEDNNEEVFSFEVWLNDSADRLFLFDELRSYVDLFGGKIDWHECTHDEAEPQPCVIVGTYEVV</sequence>
<evidence type="ECO:0000313" key="2">
    <source>
        <dbReference type="Proteomes" id="UP000284219"/>
    </source>
</evidence>
<organism evidence="1 2">
    <name type="scientific">Ammoniphilus oxalaticus</name>
    <dbReference type="NCBI Taxonomy" id="66863"/>
    <lineage>
        <taxon>Bacteria</taxon>
        <taxon>Bacillati</taxon>
        <taxon>Bacillota</taxon>
        <taxon>Bacilli</taxon>
        <taxon>Bacillales</taxon>
        <taxon>Paenibacillaceae</taxon>
        <taxon>Aneurinibacillus group</taxon>
        <taxon>Ammoniphilus</taxon>
    </lineage>
</organism>
<dbReference type="OrthoDB" id="2679469at2"/>
<dbReference type="EMBL" id="MCHY01000012">
    <property type="protein sequence ID" value="RKD21480.1"/>
    <property type="molecule type" value="Genomic_DNA"/>
</dbReference>
<reference evidence="1 2" key="1">
    <citation type="submission" date="2016-08" db="EMBL/GenBank/DDBJ databases">
        <title>Novel Firmicute Genomes.</title>
        <authorList>
            <person name="Poppleton D.I."/>
            <person name="Gribaldo S."/>
        </authorList>
    </citation>
    <scope>NUCLEOTIDE SEQUENCE [LARGE SCALE GENOMIC DNA]</scope>
    <source>
        <strain evidence="1 2">RAOx-1</strain>
    </source>
</reference>
<dbReference type="AlphaFoldDB" id="A0A419SE49"/>
<proteinExistence type="predicted"/>
<name>A0A419SE49_9BACL</name>
<comment type="caution">
    <text evidence="1">The sequence shown here is derived from an EMBL/GenBank/DDBJ whole genome shotgun (WGS) entry which is preliminary data.</text>
</comment>
<dbReference type="RefSeq" id="WP_120191011.1">
    <property type="nucleotide sequence ID" value="NZ_MCHY01000012.1"/>
</dbReference>
<gene>
    <name evidence="1" type="ORF">BEP19_14760</name>
</gene>
<protein>
    <submittedName>
        <fullName evidence="1">Uncharacterized protein</fullName>
    </submittedName>
</protein>
<dbReference type="Proteomes" id="UP000284219">
    <property type="component" value="Unassembled WGS sequence"/>
</dbReference>
<accession>A0A419SE49</accession>
<evidence type="ECO:0000313" key="1">
    <source>
        <dbReference type="EMBL" id="RKD21480.1"/>
    </source>
</evidence>
<keyword evidence="2" id="KW-1185">Reference proteome</keyword>